<proteinExistence type="predicted"/>
<gene>
    <name evidence="1" type="ORF">EJ04DRAFT_475356</name>
</gene>
<organism evidence="1 2">
    <name type="scientific">Polyplosphaeria fusca</name>
    <dbReference type="NCBI Taxonomy" id="682080"/>
    <lineage>
        <taxon>Eukaryota</taxon>
        <taxon>Fungi</taxon>
        <taxon>Dikarya</taxon>
        <taxon>Ascomycota</taxon>
        <taxon>Pezizomycotina</taxon>
        <taxon>Dothideomycetes</taxon>
        <taxon>Pleosporomycetidae</taxon>
        <taxon>Pleosporales</taxon>
        <taxon>Tetraplosphaeriaceae</taxon>
        <taxon>Polyplosphaeria</taxon>
    </lineage>
</organism>
<evidence type="ECO:0000313" key="1">
    <source>
        <dbReference type="EMBL" id="KAF2729579.1"/>
    </source>
</evidence>
<sequence>MCDSPSSPHFRLLHLPSEIRDKIYRELLCSFELAPADFCKLHFLDLEHLEHTVNTAILRTSKHVHLEAWDVMVKTNRFVKIVAEQGVPLRVLLNALNIPIVTAVEEHVHAIGGCVLSMHMSLKDQTEDIEEDELTGRSIHAPCSVILLWRHLSDFTKSVWDGDAHLPGFSKNIIMSITVAPPPLPKDLPPYKASLETFFSEKTQQTLLEPFRTVKGLKNVHISGAVSPHIAEDVQAAMAQDEWIDGKVALEKAAADKQRGIEAFRRRDVSEASIIWMDTVEDIERLYRGSSWNPITEQADNNFVIQVAEMYLTLKLNIALVNINAMQGDPFANPIQALMSESALKSARLSCLPGYWKKNFNYTPPDSLMAKLMYRSAMNWRELDEPDRQVDALVSIERALRLSPDDPAIIREREKISRWVGADMP</sequence>
<comment type="caution">
    <text evidence="1">The sequence shown here is derived from an EMBL/GenBank/DDBJ whole genome shotgun (WGS) entry which is preliminary data.</text>
</comment>
<reference evidence="1" key="1">
    <citation type="journal article" date="2020" name="Stud. Mycol.">
        <title>101 Dothideomycetes genomes: a test case for predicting lifestyles and emergence of pathogens.</title>
        <authorList>
            <person name="Haridas S."/>
            <person name="Albert R."/>
            <person name="Binder M."/>
            <person name="Bloem J."/>
            <person name="Labutti K."/>
            <person name="Salamov A."/>
            <person name="Andreopoulos B."/>
            <person name="Baker S."/>
            <person name="Barry K."/>
            <person name="Bills G."/>
            <person name="Bluhm B."/>
            <person name="Cannon C."/>
            <person name="Castanera R."/>
            <person name="Culley D."/>
            <person name="Daum C."/>
            <person name="Ezra D."/>
            <person name="Gonzalez J."/>
            <person name="Henrissat B."/>
            <person name="Kuo A."/>
            <person name="Liang C."/>
            <person name="Lipzen A."/>
            <person name="Lutzoni F."/>
            <person name="Magnuson J."/>
            <person name="Mondo S."/>
            <person name="Nolan M."/>
            <person name="Ohm R."/>
            <person name="Pangilinan J."/>
            <person name="Park H.-J."/>
            <person name="Ramirez L."/>
            <person name="Alfaro M."/>
            <person name="Sun H."/>
            <person name="Tritt A."/>
            <person name="Yoshinaga Y."/>
            <person name="Zwiers L.-H."/>
            <person name="Turgeon B."/>
            <person name="Goodwin S."/>
            <person name="Spatafora J."/>
            <person name="Crous P."/>
            <person name="Grigoriev I."/>
        </authorList>
    </citation>
    <scope>NUCLEOTIDE SEQUENCE</scope>
    <source>
        <strain evidence="1">CBS 125425</strain>
    </source>
</reference>
<dbReference type="EMBL" id="ML996241">
    <property type="protein sequence ID" value="KAF2729579.1"/>
    <property type="molecule type" value="Genomic_DNA"/>
</dbReference>
<name>A0A9P4QN57_9PLEO</name>
<keyword evidence="2" id="KW-1185">Reference proteome</keyword>
<accession>A0A9P4QN57</accession>
<protein>
    <submittedName>
        <fullName evidence="1">Uncharacterized protein</fullName>
    </submittedName>
</protein>
<dbReference type="Proteomes" id="UP000799444">
    <property type="component" value="Unassembled WGS sequence"/>
</dbReference>
<evidence type="ECO:0000313" key="2">
    <source>
        <dbReference type="Proteomes" id="UP000799444"/>
    </source>
</evidence>
<dbReference type="AlphaFoldDB" id="A0A9P4QN57"/>
<dbReference type="OrthoDB" id="5229512at2759"/>